<evidence type="ECO:0000256" key="1">
    <source>
        <dbReference type="SAM" id="MobiDB-lite"/>
    </source>
</evidence>
<keyword evidence="3" id="KW-1185">Reference proteome</keyword>
<dbReference type="Proteomes" id="UP000694422">
    <property type="component" value="Unplaced"/>
</dbReference>
<protein>
    <submittedName>
        <fullName evidence="2">Uncharacterized protein</fullName>
    </submittedName>
</protein>
<feature type="region of interest" description="Disordered" evidence="1">
    <location>
        <begin position="62"/>
        <end position="94"/>
    </location>
</feature>
<evidence type="ECO:0000313" key="2">
    <source>
        <dbReference type="Ensembl" id="ENSSDAP00000000090.1"/>
    </source>
</evidence>
<evidence type="ECO:0000313" key="3">
    <source>
        <dbReference type="Proteomes" id="UP000694422"/>
    </source>
</evidence>
<sequence length="94" mass="10479">SNPREGCVFNGHRPRPGHGYEHSKARQQHKATQQQPWQESRTDSFRLQQIEFLKGRLSEVPLTGTRAPSLPPPVVPPGLWPRFPGPPVRASGAP</sequence>
<reference evidence="2" key="2">
    <citation type="submission" date="2025-09" db="UniProtKB">
        <authorList>
            <consortium name="Ensembl"/>
        </authorList>
    </citation>
    <scope>IDENTIFICATION</scope>
</reference>
<accession>A0A8C9NYU8</accession>
<organism evidence="2 3">
    <name type="scientific">Spermophilus dauricus</name>
    <name type="common">Daurian ground squirrel</name>
    <dbReference type="NCBI Taxonomy" id="99837"/>
    <lineage>
        <taxon>Eukaryota</taxon>
        <taxon>Metazoa</taxon>
        <taxon>Chordata</taxon>
        <taxon>Craniata</taxon>
        <taxon>Vertebrata</taxon>
        <taxon>Euteleostomi</taxon>
        <taxon>Mammalia</taxon>
        <taxon>Eutheria</taxon>
        <taxon>Euarchontoglires</taxon>
        <taxon>Glires</taxon>
        <taxon>Rodentia</taxon>
        <taxon>Sciuromorpha</taxon>
        <taxon>Sciuridae</taxon>
        <taxon>Xerinae</taxon>
        <taxon>Marmotini</taxon>
        <taxon>Spermophilus</taxon>
    </lineage>
</organism>
<dbReference type="AlphaFoldDB" id="A0A8C9NYU8"/>
<reference evidence="2" key="1">
    <citation type="submission" date="2025-08" db="UniProtKB">
        <authorList>
            <consortium name="Ensembl"/>
        </authorList>
    </citation>
    <scope>IDENTIFICATION</scope>
</reference>
<name>A0A8C9NYU8_SPEDA</name>
<feature type="region of interest" description="Disordered" evidence="1">
    <location>
        <begin position="1"/>
        <end position="42"/>
    </location>
</feature>
<feature type="compositionally biased region" description="Pro residues" evidence="1">
    <location>
        <begin position="69"/>
        <end position="87"/>
    </location>
</feature>
<proteinExistence type="predicted"/>
<feature type="compositionally biased region" description="Polar residues" evidence="1">
    <location>
        <begin position="30"/>
        <end position="39"/>
    </location>
</feature>
<dbReference type="Ensembl" id="ENSSDAT00000000113.1">
    <property type="protein sequence ID" value="ENSSDAP00000000090.1"/>
    <property type="gene ID" value="ENSSDAG00000000127.1"/>
</dbReference>